<feature type="domain" description="Serine aminopeptidase S33" evidence="2">
    <location>
        <begin position="27"/>
        <end position="136"/>
    </location>
</feature>
<feature type="signal peptide" evidence="1">
    <location>
        <begin position="1"/>
        <end position="19"/>
    </location>
</feature>
<evidence type="ECO:0000259" key="2">
    <source>
        <dbReference type="Pfam" id="PF12146"/>
    </source>
</evidence>
<dbReference type="Pfam" id="PF12146">
    <property type="entry name" value="Hydrolase_4"/>
    <property type="match status" value="1"/>
</dbReference>
<dbReference type="RefSeq" id="WP_382233061.1">
    <property type="nucleotide sequence ID" value="NZ_JBHTCC010000001.1"/>
</dbReference>
<proteinExistence type="predicted"/>
<name>A0ABW2J3H6_9BURK</name>
<organism evidence="3 4">
    <name type="scientific">Herminiimonas aquatilis</name>
    <dbReference type="NCBI Taxonomy" id="345342"/>
    <lineage>
        <taxon>Bacteria</taxon>
        <taxon>Pseudomonadati</taxon>
        <taxon>Pseudomonadota</taxon>
        <taxon>Betaproteobacteria</taxon>
        <taxon>Burkholderiales</taxon>
        <taxon>Oxalobacteraceae</taxon>
        <taxon>Herminiimonas</taxon>
    </lineage>
</organism>
<feature type="chain" id="PRO_5047226195" evidence="1">
    <location>
        <begin position="20"/>
        <end position="265"/>
    </location>
</feature>
<dbReference type="InterPro" id="IPR022742">
    <property type="entry name" value="Hydrolase_4"/>
</dbReference>
<reference evidence="4" key="1">
    <citation type="journal article" date="2019" name="Int. J. Syst. Evol. Microbiol.">
        <title>The Global Catalogue of Microorganisms (GCM) 10K type strain sequencing project: providing services to taxonomists for standard genome sequencing and annotation.</title>
        <authorList>
            <consortium name="The Broad Institute Genomics Platform"/>
            <consortium name="The Broad Institute Genome Sequencing Center for Infectious Disease"/>
            <person name="Wu L."/>
            <person name="Ma J."/>
        </authorList>
    </citation>
    <scope>NUCLEOTIDE SEQUENCE [LARGE SCALE GENOMIC DNA]</scope>
    <source>
        <strain evidence="4">CCUG 36956</strain>
    </source>
</reference>
<keyword evidence="3" id="KW-0378">Hydrolase</keyword>
<accession>A0ABW2J3H6</accession>
<evidence type="ECO:0000313" key="4">
    <source>
        <dbReference type="Proteomes" id="UP001596379"/>
    </source>
</evidence>
<dbReference type="InterPro" id="IPR029058">
    <property type="entry name" value="AB_hydrolase_fold"/>
</dbReference>
<gene>
    <name evidence="3" type="ORF">ACFQO0_05785</name>
</gene>
<protein>
    <submittedName>
        <fullName evidence="3">Alpha/beta hydrolase</fullName>
    </submittedName>
</protein>
<dbReference type="EMBL" id="JBHTCC010000001">
    <property type="protein sequence ID" value="MFC7297938.1"/>
    <property type="molecule type" value="Genomic_DNA"/>
</dbReference>
<dbReference type="Gene3D" id="3.40.50.1820">
    <property type="entry name" value="alpha/beta hydrolase"/>
    <property type="match status" value="1"/>
</dbReference>
<evidence type="ECO:0000256" key="1">
    <source>
        <dbReference type="SAM" id="SignalP"/>
    </source>
</evidence>
<dbReference type="Proteomes" id="UP001596379">
    <property type="component" value="Unassembled WGS sequence"/>
</dbReference>
<evidence type="ECO:0000313" key="3">
    <source>
        <dbReference type="EMBL" id="MFC7297938.1"/>
    </source>
</evidence>
<comment type="caution">
    <text evidence="3">The sequence shown here is derived from an EMBL/GenBank/DDBJ whole genome shotgun (WGS) entry which is preliminary data.</text>
</comment>
<dbReference type="GO" id="GO:0016787">
    <property type="term" value="F:hydrolase activity"/>
    <property type="evidence" value="ECO:0007669"/>
    <property type="project" value="UniProtKB-KW"/>
</dbReference>
<dbReference type="SUPFAM" id="SSF53474">
    <property type="entry name" value="alpha/beta-Hydrolases"/>
    <property type="match status" value="1"/>
</dbReference>
<keyword evidence="1" id="KW-0732">Signal</keyword>
<keyword evidence="4" id="KW-1185">Reference proteome</keyword>
<sequence length="265" mass="28150">MKHFFALLAAALVSITTFAANDAGSTPKIGIVVMHGKGGAPTRHVAELASALETKGYLVANLDMPWSARREYDASVSAAEAEVESALATLRSKGANRLFVAGHSQGGLFTLYFANKHVIDGIVAIAPGGNVGSPVFQDKLGGEVANARKMIADGKGNEKTRFADYEGAKGVTPLNTTAAWYFDWFNPDGAMNQSMATKNVNPRVPVLFIAPKADHPGLIKVKQDMFNALPVNPLTVLYEPDATHVGAPSASITEIVRWTTEISAR</sequence>